<sequence>MTPGPNSITNEFTKIWSEFVPFPQRQVFQRGAYYSSEVIPDRVAVISLNSMYFYDSNKAVNGCPYLDREDAGNLQLDWLEVQLKMYRDRNMQVYLSGGVINRNDRLKMIILTGDAGHVPPSPGMYFPECYVRYAELSLRFQDTILGHLYGHMNLDFFLFMEEIDLDIIPDEEAKARVNAHESLYETLLAEFAHLPKASEEKKLDGLAVVNVAPSVVPNPGGACEAGGKEAGPWTPERTQGGQEQALQGGAVQEFVEMPPG</sequence>
<keyword evidence="5" id="KW-1185">Reference proteome</keyword>
<evidence type="ECO:0000256" key="1">
    <source>
        <dbReference type="ARBA" id="ARBA00022801"/>
    </source>
</evidence>
<evidence type="ECO:0000313" key="4">
    <source>
        <dbReference type="EMBL" id="KAJ3569344.1"/>
    </source>
</evidence>
<dbReference type="AlphaFoldDB" id="A0AAD5VTH6"/>
<dbReference type="InterPro" id="IPR029052">
    <property type="entry name" value="Metallo-depent_PP-like"/>
</dbReference>
<dbReference type="PANTHER" id="PTHR10340:SF55">
    <property type="entry name" value="ENDOPOLYPHOSPHATASE"/>
    <property type="match status" value="1"/>
</dbReference>
<dbReference type="GO" id="GO:0005615">
    <property type="term" value="C:extracellular space"/>
    <property type="evidence" value="ECO:0007669"/>
    <property type="project" value="TreeGrafter"/>
</dbReference>
<evidence type="ECO:0000256" key="3">
    <source>
        <dbReference type="SAM" id="MobiDB-lite"/>
    </source>
</evidence>
<evidence type="ECO:0000256" key="2">
    <source>
        <dbReference type="ARBA" id="ARBA00023180"/>
    </source>
</evidence>
<dbReference type="GO" id="GO:0000324">
    <property type="term" value="C:fungal-type vacuole"/>
    <property type="evidence" value="ECO:0007669"/>
    <property type="project" value="TreeGrafter"/>
</dbReference>
<accession>A0AAD5VTH6</accession>
<dbReference type="SUPFAM" id="SSF56300">
    <property type="entry name" value="Metallo-dependent phosphatases"/>
    <property type="match status" value="1"/>
</dbReference>
<keyword evidence="1" id="KW-0378">Hydrolase</keyword>
<evidence type="ECO:0000313" key="5">
    <source>
        <dbReference type="Proteomes" id="UP001213000"/>
    </source>
</evidence>
<name>A0AAD5VTH6_9AGAR</name>
<dbReference type="EMBL" id="JANIEX010000293">
    <property type="protein sequence ID" value="KAJ3569344.1"/>
    <property type="molecule type" value="Genomic_DNA"/>
</dbReference>
<gene>
    <name evidence="4" type="ORF">NP233_g5113</name>
</gene>
<dbReference type="GO" id="GO:0004309">
    <property type="term" value="F:exopolyphosphatase activity"/>
    <property type="evidence" value="ECO:0007669"/>
    <property type="project" value="TreeGrafter"/>
</dbReference>
<organism evidence="4 5">
    <name type="scientific">Leucocoprinus birnbaumii</name>
    <dbReference type="NCBI Taxonomy" id="56174"/>
    <lineage>
        <taxon>Eukaryota</taxon>
        <taxon>Fungi</taxon>
        <taxon>Dikarya</taxon>
        <taxon>Basidiomycota</taxon>
        <taxon>Agaricomycotina</taxon>
        <taxon>Agaricomycetes</taxon>
        <taxon>Agaricomycetidae</taxon>
        <taxon>Agaricales</taxon>
        <taxon>Agaricineae</taxon>
        <taxon>Agaricaceae</taxon>
        <taxon>Leucocoprinus</taxon>
    </lineage>
</organism>
<keyword evidence="2" id="KW-0325">Glycoprotein</keyword>
<feature type="region of interest" description="Disordered" evidence="3">
    <location>
        <begin position="222"/>
        <end position="260"/>
    </location>
</feature>
<proteinExistence type="predicted"/>
<reference evidence="4" key="1">
    <citation type="submission" date="2022-07" db="EMBL/GenBank/DDBJ databases">
        <title>Genome Sequence of Leucocoprinus birnbaumii.</title>
        <authorList>
            <person name="Buettner E."/>
        </authorList>
    </citation>
    <scope>NUCLEOTIDE SEQUENCE</scope>
    <source>
        <strain evidence="4">VT141</strain>
    </source>
</reference>
<dbReference type="GO" id="GO:0006798">
    <property type="term" value="P:polyphosphate catabolic process"/>
    <property type="evidence" value="ECO:0007669"/>
    <property type="project" value="TreeGrafter"/>
</dbReference>
<feature type="compositionally biased region" description="Low complexity" evidence="3">
    <location>
        <begin position="239"/>
        <end position="253"/>
    </location>
</feature>
<dbReference type="GO" id="GO:0008081">
    <property type="term" value="F:phosphoric diester hydrolase activity"/>
    <property type="evidence" value="ECO:0007669"/>
    <property type="project" value="TreeGrafter"/>
</dbReference>
<protein>
    <submittedName>
        <fullName evidence="4">Uncharacterized protein</fullName>
    </submittedName>
</protein>
<dbReference type="GO" id="GO:0000298">
    <property type="term" value="F:endopolyphosphatase activity"/>
    <property type="evidence" value="ECO:0007669"/>
    <property type="project" value="TreeGrafter"/>
</dbReference>
<dbReference type="Proteomes" id="UP001213000">
    <property type="component" value="Unassembled WGS sequence"/>
</dbReference>
<dbReference type="PANTHER" id="PTHR10340">
    <property type="entry name" value="SPHINGOMYELIN PHOSPHODIESTERASE"/>
    <property type="match status" value="1"/>
</dbReference>
<comment type="caution">
    <text evidence="4">The sequence shown here is derived from an EMBL/GenBank/DDBJ whole genome shotgun (WGS) entry which is preliminary data.</text>
</comment>